<feature type="domain" description="ABC transporter" evidence="9">
    <location>
        <begin position="270"/>
        <end position="511"/>
    </location>
</feature>
<dbReference type="PANTHER" id="PTHR43790:SF9">
    <property type="entry name" value="GALACTOFURANOSE TRANSPORTER ATP-BINDING PROTEIN YTFR"/>
    <property type="match status" value="1"/>
</dbReference>
<dbReference type="GO" id="GO:0005524">
    <property type="term" value="F:ATP binding"/>
    <property type="evidence" value="ECO:0007669"/>
    <property type="project" value="UniProtKB-KW"/>
</dbReference>
<dbReference type="InterPro" id="IPR003439">
    <property type="entry name" value="ABC_transporter-like_ATP-bd"/>
</dbReference>
<dbReference type="GO" id="GO:0005886">
    <property type="term" value="C:plasma membrane"/>
    <property type="evidence" value="ECO:0007669"/>
    <property type="project" value="UniProtKB-SubCell"/>
</dbReference>
<evidence type="ECO:0000313" key="10">
    <source>
        <dbReference type="EMBL" id="RLV57368.1"/>
    </source>
</evidence>
<evidence type="ECO:0000256" key="6">
    <source>
        <dbReference type="ARBA" id="ARBA00022840"/>
    </source>
</evidence>
<reference evidence="10 11" key="1">
    <citation type="submission" date="2018-10" db="EMBL/GenBank/DDBJ databases">
        <title>Aeromicrobium sp. 9W16Y-2 whole genome shotgun sequence.</title>
        <authorList>
            <person name="Li F."/>
        </authorList>
    </citation>
    <scope>NUCLEOTIDE SEQUENCE [LARGE SCALE GENOMIC DNA]</scope>
    <source>
        <strain evidence="10 11">9W16Y-2</strain>
    </source>
</reference>
<protein>
    <submittedName>
        <fullName evidence="10">ABC transporter ATP-binding protein</fullName>
    </submittedName>
</protein>
<keyword evidence="7" id="KW-1278">Translocase</keyword>
<dbReference type="SMART" id="SM00382">
    <property type="entry name" value="AAA"/>
    <property type="match status" value="1"/>
</dbReference>
<evidence type="ECO:0000256" key="5">
    <source>
        <dbReference type="ARBA" id="ARBA00022741"/>
    </source>
</evidence>
<dbReference type="PANTHER" id="PTHR43790">
    <property type="entry name" value="CARBOHYDRATE TRANSPORT ATP-BINDING PROTEIN MG119-RELATED"/>
    <property type="match status" value="1"/>
</dbReference>
<accession>A0A3L8PSI8</accession>
<dbReference type="SUPFAM" id="SSF52540">
    <property type="entry name" value="P-loop containing nucleoside triphosphate hydrolases"/>
    <property type="match status" value="2"/>
</dbReference>
<comment type="subcellular location">
    <subcellularLocation>
        <location evidence="1">Cell membrane</location>
        <topology evidence="1">Peripheral membrane protein</topology>
    </subcellularLocation>
</comment>
<evidence type="ECO:0000256" key="3">
    <source>
        <dbReference type="ARBA" id="ARBA00022475"/>
    </source>
</evidence>
<evidence type="ECO:0000256" key="2">
    <source>
        <dbReference type="ARBA" id="ARBA00022448"/>
    </source>
</evidence>
<gene>
    <name evidence="10" type="ORF">D9V41_01655</name>
</gene>
<dbReference type="FunFam" id="3.40.50.300:FF:000127">
    <property type="entry name" value="Ribose import ATP-binding protein RbsA"/>
    <property type="match status" value="1"/>
</dbReference>
<proteinExistence type="predicted"/>
<comment type="caution">
    <text evidence="10">The sequence shown here is derived from an EMBL/GenBank/DDBJ whole genome shotgun (WGS) entry which is preliminary data.</text>
</comment>
<keyword evidence="5" id="KW-0547">Nucleotide-binding</keyword>
<feature type="domain" description="ABC transporter" evidence="9">
    <location>
        <begin position="19"/>
        <end position="253"/>
    </location>
</feature>
<dbReference type="EMBL" id="RDBF01000001">
    <property type="protein sequence ID" value="RLV57368.1"/>
    <property type="molecule type" value="Genomic_DNA"/>
</dbReference>
<evidence type="ECO:0000256" key="4">
    <source>
        <dbReference type="ARBA" id="ARBA00022737"/>
    </source>
</evidence>
<evidence type="ECO:0000256" key="1">
    <source>
        <dbReference type="ARBA" id="ARBA00004202"/>
    </source>
</evidence>
<dbReference type="CDD" id="cd03215">
    <property type="entry name" value="ABC_Carb_Monos_II"/>
    <property type="match status" value="1"/>
</dbReference>
<dbReference type="InterPro" id="IPR050107">
    <property type="entry name" value="ABC_carbohydrate_import_ATPase"/>
</dbReference>
<dbReference type="CDD" id="cd03216">
    <property type="entry name" value="ABC_Carb_Monos_I"/>
    <property type="match status" value="1"/>
</dbReference>
<dbReference type="InterPro" id="IPR027417">
    <property type="entry name" value="P-loop_NTPase"/>
</dbReference>
<keyword evidence="8" id="KW-0472">Membrane</keyword>
<evidence type="ECO:0000313" key="11">
    <source>
        <dbReference type="Proteomes" id="UP000282515"/>
    </source>
</evidence>
<dbReference type="InterPro" id="IPR017871">
    <property type="entry name" value="ABC_transporter-like_CS"/>
</dbReference>
<dbReference type="Gene3D" id="3.40.50.300">
    <property type="entry name" value="P-loop containing nucleotide triphosphate hydrolases"/>
    <property type="match status" value="2"/>
</dbReference>
<dbReference type="PROSITE" id="PS50893">
    <property type="entry name" value="ABC_TRANSPORTER_2"/>
    <property type="match status" value="2"/>
</dbReference>
<dbReference type="AlphaFoldDB" id="A0A3L8PSI8"/>
<keyword evidence="4" id="KW-0677">Repeat</keyword>
<organism evidence="10 11">
    <name type="scientific">Aeromicrobium phragmitis</name>
    <dbReference type="NCBI Taxonomy" id="2478914"/>
    <lineage>
        <taxon>Bacteria</taxon>
        <taxon>Bacillati</taxon>
        <taxon>Actinomycetota</taxon>
        <taxon>Actinomycetes</taxon>
        <taxon>Propionibacteriales</taxon>
        <taxon>Nocardioidaceae</taxon>
        <taxon>Aeromicrobium</taxon>
    </lineage>
</organism>
<dbReference type="OrthoDB" id="3812274at2"/>
<name>A0A3L8PSI8_9ACTN</name>
<keyword evidence="3" id="KW-1003">Cell membrane</keyword>
<evidence type="ECO:0000256" key="7">
    <source>
        <dbReference type="ARBA" id="ARBA00022967"/>
    </source>
</evidence>
<keyword evidence="2" id="KW-0813">Transport</keyword>
<dbReference type="Pfam" id="PF00005">
    <property type="entry name" value="ABC_tran"/>
    <property type="match status" value="2"/>
</dbReference>
<sequence>MATAGGPSVRAHGDATVALELKGITKRFPGVTANDGIDLDVKRGEVHALLGENGAGKSTLMNIVFGLVAPDSGEIIVGGKRVTPHGPQEAAALGIGMVHQHFMLVPDMDVIENVALTSTRWPRMLKRENLRSELDALATAFGLGVSSKALVETLSVGERQRVEILKLLYRGAQLIILDEPSAALTPTEWQSLTAFLRTMTAEGKAVVLITHKLDEIMDVADRCTVLRDGRVVTTLDVATTDKATLARTMVGRDVSLRGSRAAAQVGDVVLEVEDVTLDEGGRRLLDGVSLQVRSGEVVGIAGVSGNGQNELVDVIVGLSRAATGRVTIDGREYSDLLTRGFTAAGGALVPESRHSEGVALDLSIWENLVAKELTRFTRHGVVDMAAARRHAVELSAMFDIRSPSVETGVKKLSGGNQQKVVLARELSRDPRLVIMFQPTLGLDAGAIEGVYRRINEQKLKGAAVLLISYELDEILSLTDRFAVMFGGRLGPMMTSENADVERVGLLMGGGR</sequence>
<dbReference type="InterPro" id="IPR003593">
    <property type="entry name" value="AAA+_ATPase"/>
</dbReference>
<dbReference type="PROSITE" id="PS00211">
    <property type="entry name" value="ABC_TRANSPORTER_1"/>
    <property type="match status" value="2"/>
</dbReference>
<dbReference type="GO" id="GO:0016887">
    <property type="term" value="F:ATP hydrolysis activity"/>
    <property type="evidence" value="ECO:0007669"/>
    <property type="project" value="InterPro"/>
</dbReference>
<dbReference type="Proteomes" id="UP000282515">
    <property type="component" value="Unassembled WGS sequence"/>
</dbReference>
<evidence type="ECO:0000256" key="8">
    <source>
        <dbReference type="ARBA" id="ARBA00023136"/>
    </source>
</evidence>
<keyword evidence="11" id="KW-1185">Reference proteome</keyword>
<evidence type="ECO:0000259" key="9">
    <source>
        <dbReference type="PROSITE" id="PS50893"/>
    </source>
</evidence>
<keyword evidence="6 10" id="KW-0067">ATP-binding</keyword>